<evidence type="ECO:0000256" key="3">
    <source>
        <dbReference type="ARBA" id="ARBA00023180"/>
    </source>
</evidence>
<evidence type="ECO:0000256" key="1">
    <source>
        <dbReference type="ARBA" id="ARBA00022729"/>
    </source>
</evidence>
<dbReference type="PANTHER" id="PTHR32444">
    <property type="entry name" value="BULB-TYPE LECTIN DOMAIN-CONTAINING PROTEIN"/>
    <property type="match status" value="1"/>
</dbReference>
<evidence type="ECO:0000259" key="5">
    <source>
        <dbReference type="PROSITE" id="PS50927"/>
    </source>
</evidence>
<evidence type="ECO:0000313" key="6">
    <source>
        <dbReference type="EMBL" id="ESW05396.1"/>
    </source>
</evidence>
<keyword evidence="7" id="KW-1185">Reference proteome</keyword>
<proteinExistence type="predicted"/>
<dbReference type="SUPFAM" id="SSF51110">
    <property type="entry name" value="alpha-D-mannose-specific plant lectins"/>
    <property type="match status" value="1"/>
</dbReference>
<dbReference type="Gene3D" id="2.90.10.10">
    <property type="entry name" value="Bulb-type lectin domain"/>
    <property type="match status" value="1"/>
</dbReference>
<dbReference type="EMBL" id="CM002298">
    <property type="protein sequence ID" value="ESW05396.1"/>
    <property type="molecule type" value="Genomic_DNA"/>
</dbReference>
<dbReference type="AlphaFoldDB" id="V7AMP0"/>
<dbReference type="SMART" id="SM00108">
    <property type="entry name" value="B_lectin"/>
    <property type="match status" value="1"/>
</dbReference>
<dbReference type="OrthoDB" id="1436037at2759"/>
<gene>
    <name evidence="6" type="ORF">PHAVU_011G175800g</name>
</gene>
<evidence type="ECO:0000256" key="2">
    <source>
        <dbReference type="ARBA" id="ARBA00023157"/>
    </source>
</evidence>
<dbReference type="Proteomes" id="UP000000226">
    <property type="component" value="Chromosome 11"/>
</dbReference>
<feature type="region of interest" description="Disordered" evidence="4">
    <location>
        <begin position="180"/>
        <end position="201"/>
    </location>
</feature>
<dbReference type="eggNOG" id="ENOG502QTRQ">
    <property type="taxonomic scope" value="Eukaryota"/>
</dbReference>
<name>V7AMP0_PHAVU</name>
<evidence type="ECO:0000256" key="4">
    <source>
        <dbReference type="SAM" id="MobiDB-lite"/>
    </source>
</evidence>
<keyword evidence="1" id="KW-0732">Signal</keyword>
<dbReference type="InterPro" id="IPR001480">
    <property type="entry name" value="Bulb-type_lectin_dom"/>
</dbReference>
<dbReference type="Gramene" id="ESW05396">
    <property type="protein sequence ID" value="ESW05396"/>
    <property type="gene ID" value="PHAVU_011G175800g"/>
</dbReference>
<evidence type="ECO:0000313" key="7">
    <source>
        <dbReference type="Proteomes" id="UP000000226"/>
    </source>
</evidence>
<reference evidence="7" key="1">
    <citation type="journal article" date="2014" name="Nat. Genet.">
        <title>A reference genome for common bean and genome-wide analysis of dual domestications.</title>
        <authorList>
            <person name="Schmutz J."/>
            <person name="McClean P.E."/>
            <person name="Mamidi S."/>
            <person name="Wu G.A."/>
            <person name="Cannon S.B."/>
            <person name="Grimwood J."/>
            <person name="Jenkins J."/>
            <person name="Shu S."/>
            <person name="Song Q."/>
            <person name="Chavarro C."/>
            <person name="Torres-Torres M."/>
            <person name="Geffroy V."/>
            <person name="Moghaddam S.M."/>
            <person name="Gao D."/>
            <person name="Abernathy B."/>
            <person name="Barry K."/>
            <person name="Blair M."/>
            <person name="Brick M.A."/>
            <person name="Chovatia M."/>
            <person name="Gepts P."/>
            <person name="Goodstein D.M."/>
            <person name="Gonzales M."/>
            <person name="Hellsten U."/>
            <person name="Hyten D.L."/>
            <person name="Jia G."/>
            <person name="Kelly J.D."/>
            <person name="Kudrna D."/>
            <person name="Lee R."/>
            <person name="Richard M.M."/>
            <person name="Miklas P.N."/>
            <person name="Osorno J.M."/>
            <person name="Rodrigues J."/>
            <person name="Thareau V."/>
            <person name="Urrea C.A."/>
            <person name="Wang M."/>
            <person name="Yu Y."/>
            <person name="Zhang M."/>
            <person name="Wing R.A."/>
            <person name="Cregan P.B."/>
            <person name="Rokhsar D.S."/>
            <person name="Jackson S.A."/>
        </authorList>
    </citation>
    <scope>NUCLEOTIDE SEQUENCE [LARGE SCALE GENOMIC DNA]</scope>
    <source>
        <strain evidence="7">cv. G19833</strain>
    </source>
</reference>
<dbReference type="PANTHER" id="PTHR32444:SF183">
    <property type="entry name" value="APPLE DOMAIN-CONTAINING PROTEIN"/>
    <property type="match status" value="1"/>
</dbReference>
<organism evidence="6 7">
    <name type="scientific">Phaseolus vulgaris</name>
    <name type="common">Kidney bean</name>
    <name type="synonym">French bean</name>
    <dbReference type="NCBI Taxonomy" id="3885"/>
    <lineage>
        <taxon>Eukaryota</taxon>
        <taxon>Viridiplantae</taxon>
        <taxon>Streptophyta</taxon>
        <taxon>Embryophyta</taxon>
        <taxon>Tracheophyta</taxon>
        <taxon>Spermatophyta</taxon>
        <taxon>Magnoliopsida</taxon>
        <taxon>eudicotyledons</taxon>
        <taxon>Gunneridae</taxon>
        <taxon>Pentapetalae</taxon>
        <taxon>rosids</taxon>
        <taxon>fabids</taxon>
        <taxon>Fabales</taxon>
        <taxon>Fabaceae</taxon>
        <taxon>Papilionoideae</taxon>
        <taxon>50 kb inversion clade</taxon>
        <taxon>NPAAA clade</taxon>
        <taxon>indigoferoid/millettioid clade</taxon>
        <taxon>Phaseoleae</taxon>
        <taxon>Phaseolus</taxon>
    </lineage>
</organism>
<keyword evidence="2" id="KW-1015">Disulfide bond</keyword>
<dbReference type="InterPro" id="IPR036426">
    <property type="entry name" value="Bulb-type_lectin_dom_sf"/>
</dbReference>
<feature type="domain" description="Bulb-type lectin" evidence="5">
    <location>
        <begin position="363"/>
        <end position="483"/>
    </location>
</feature>
<protein>
    <recommendedName>
        <fullName evidence="5">Bulb-type lectin domain-containing protein</fullName>
    </recommendedName>
</protein>
<dbReference type="PROSITE" id="PS50927">
    <property type="entry name" value="BULB_LECTIN"/>
    <property type="match status" value="1"/>
</dbReference>
<dbReference type="Pfam" id="PF01453">
    <property type="entry name" value="B_lectin"/>
    <property type="match status" value="1"/>
</dbReference>
<accession>V7AMP0</accession>
<keyword evidence="3" id="KW-0325">Glycoprotein</keyword>
<sequence>MGHAQSMPAQLHRKSEPIEQLQGFKPFLANSDGATSAPICGNFRGKEKLGFDFPTVLNRADVAMGIGPSKMAQSNMDQIIHRAKEGGCGDCNHNVFFNKNDPKVSMDEEKLWKGSSGREIDTEISQSLGESEQAGYPWHKEVTAHIEKPRKENFITASTNSTAVSKVRKSISSCLPKMVEKEGGPLSHQASSLSGATKGGEEDPILSILRVEDSILSAPAGENGEKHLQIGSVEAEKNDFRSQNRSALRSDRIRDAYLPFMGQRKTGCEEQSKNGIQQLAEGKINQTTQVNGLNPLKQVDATEKRVFWVGESSKNSKWVERKQLRLVFPHLKHPMRLILQKLVLAFMHLWLWLSSSIHVDAADDSLNPGDTLNSTSPLYSKSRKYLLEFITIAGRVDFFPYLAILNEHAIVWDANKEQSVVASDPVLSLNLSGVLKIEYASVKKSIILYSPPQPINNTVATLLDTGNFVLHHLHSNGTTTLLWQSFDYPTDTLIPTMKLGVNHKTGHRWLLFSQLIYARATRGGFSLEWEPRGQELMIRRRGKVCWKSGKLRNNRFENIPEDAQGVLKYSIVSNEDEDTFSFTSTNESHTSQWFLSGTGQLLYNSNGGFVARADLCFGYNNTEGGCQRWQDIPKCRIPDEVFTKKSLRSNYENVTYDDNKNISYSDCEGACWSNCYCNGFKEYYNDGSGCIFYHWISSKDYIVDGTVSGEDIYVLENKGNIVPHHHGMSNANFISFFIDKKEVSFLMLPIIP</sequence>